<dbReference type="RefSeq" id="WP_381170542.1">
    <property type="nucleotide sequence ID" value="NZ_JBHSFK010000047.1"/>
</dbReference>
<evidence type="ECO:0000313" key="2">
    <source>
        <dbReference type="Proteomes" id="UP001595839"/>
    </source>
</evidence>
<dbReference type="Proteomes" id="UP001595839">
    <property type="component" value="Unassembled WGS sequence"/>
</dbReference>
<evidence type="ECO:0000313" key="1">
    <source>
        <dbReference type="EMBL" id="MFC4506826.1"/>
    </source>
</evidence>
<organism evidence="1 2">
    <name type="scientific">Streptomyces vulcanius</name>
    <dbReference type="NCBI Taxonomy" id="1441876"/>
    <lineage>
        <taxon>Bacteria</taxon>
        <taxon>Bacillati</taxon>
        <taxon>Actinomycetota</taxon>
        <taxon>Actinomycetes</taxon>
        <taxon>Kitasatosporales</taxon>
        <taxon>Streptomycetaceae</taxon>
        <taxon>Streptomyces</taxon>
    </lineage>
</organism>
<keyword evidence="2" id="KW-1185">Reference proteome</keyword>
<accession>A0ABV9B8G8</accession>
<dbReference type="EMBL" id="JBHSFK010000047">
    <property type="protein sequence ID" value="MFC4506826.1"/>
    <property type="molecule type" value="Genomic_DNA"/>
</dbReference>
<name>A0ABV9B8G8_9ACTN</name>
<proteinExistence type="predicted"/>
<gene>
    <name evidence="1" type="ORF">ACFPIH_46530</name>
</gene>
<comment type="caution">
    <text evidence="1">The sequence shown here is derived from an EMBL/GenBank/DDBJ whole genome shotgun (WGS) entry which is preliminary data.</text>
</comment>
<protein>
    <submittedName>
        <fullName evidence="1">Uncharacterized protein</fullName>
    </submittedName>
</protein>
<sequence length="96" mass="10178">MSAPRLLPWPSPEGKPCYVVGDGTGYVSRLADEIEGVQLAMAAGLLAHADALLAEGRATDGELRYLARRLTECLRDVTRVAESRGARLATGARPGD</sequence>
<reference evidence="2" key="1">
    <citation type="journal article" date="2019" name="Int. J. Syst. Evol. Microbiol.">
        <title>The Global Catalogue of Microorganisms (GCM) 10K type strain sequencing project: providing services to taxonomists for standard genome sequencing and annotation.</title>
        <authorList>
            <consortium name="The Broad Institute Genomics Platform"/>
            <consortium name="The Broad Institute Genome Sequencing Center for Infectious Disease"/>
            <person name="Wu L."/>
            <person name="Ma J."/>
        </authorList>
    </citation>
    <scope>NUCLEOTIDE SEQUENCE [LARGE SCALE GENOMIC DNA]</scope>
    <source>
        <strain evidence="2">CGMCC 4.7177</strain>
    </source>
</reference>